<dbReference type="PATRIC" id="fig|36861.3.peg.1140"/>
<reference evidence="2 3" key="1">
    <citation type="journal article" date="2015" name="Appl. Environ. Microbiol.">
        <title>Aerobic and Anaerobic Thiosulfate Oxidation by a Cold-Adapted, Subglacial Chemoautotroph.</title>
        <authorList>
            <person name="Harrold Z.R."/>
            <person name="Skidmore M.L."/>
            <person name="Hamilton T.L."/>
            <person name="Desch L."/>
            <person name="Amada K."/>
            <person name="van Gelder W."/>
            <person name="Glover K."/>
            <person name="Roden E.E."/>
            <person name="Boyd E.S."/>
        </authorList>
    </citation>
    <scope>NUCLEOTIDE SEQUENCE [LARGE SCALE GENOMIC DNA]</scope>
    <source>
        <strain evidence="2 3">RG</strain>
    </source>
</reference>
<evidence type="ECO:0000313" key="2">
    <source>
        <dbReference type="EMBL" id="KVW99685.1"/>
    </source>
</evidence>
<comment type="caution">
    <text evidence="2">The sequence shown here is derived from an EMBL/GenBank/DDBJ whole genome shotgun (WGS) entry which is preliminary data.</text>
</comment>
<dbReference type="AlphaFoldDB" id="A0A106BW24"/>
<feature type="domain" description="DUF5619" evidence="1">
    <location>
        <begin position="1"/>
        <end position="83"/>
    </location>
</feature>
<evidence type="ECO:0000313" key="3">
    <source>
        <dbReference type="Proteomes" id="UP000064243"/>
    </source>
</evidence>
<gene>
    <name evidence="2" type="ORF">ABW22_00530</name>
</gene>
<dbReference type="Gene3D" id="3.30.1490.340">
    <property type="match status" value="1"/>
</dbReference>
<dbReference type="RefSeq" id="WP_059750853.1">
    <property type="nucleotide sequence ID" value="NZ_LDUG01000002.1"/>
</dbReference>
<dbReference type="OrthoDB" id="8561645at2"/>
<keyword evidence="3" id="KW-1185">Reference proteome</keyword>
<dbReference type="Proteomes" id="UP000064243">
    <property type="component" value="Unassembled WGS sequence"/>
</dbReference>
<name>A0A106BW24_THIDE</name>
<sequence>MKNLQINYPGGSLNFQSASILAKGIAKQNEVQEPTIISWHRRSNQSMSPNYEGANPDTWWEKYGEGNGGKLEINVGDEYGFVMMDTQGYETLGEMPLRNLSDESGNQYLCYTPILGKTSTIPTPEACTYLDEWTADQF</sequence>
<proteinExistence type="predicted"/>
<organism evidence="2 3">
    <name type="scientific">Thiobacillus denitrificans</name>
    <dbReference type="NCBI Taxonomy" id="36861"/>
    <lineage>
        <taxon>Bacteria</taxon>
        <taxon>Pseudomonadati</taxon>
        <taxon>Pseudomonadota</taxon>
        <taxon>Betaproteobacteria</taxon>
        <taxon>Nitrosomonadales</taxon>
        <taxon>Thiobacillaceae</taxon>
        <taxon>Thiobacillus</taxon>
    </lineage>
</organism>
<evidence type="ECO:0000259" key="1">
    <source>
        <dbReference type="Pfam" id="PF18505"/>
    </source>
</evidence>
<dbReference type="Pfam" id="PF18505">
    <property type="entry name" value="DUF5619"/>
    <property type="match status" value="1"/>
</dbReference>
<dbReference type="EMBL" id="LDUG01000002">
    <property type="protein sequence ID" value="KVW99685.1"/>
    <property type="molecule type" value="Genomic_DNA"/>
</dbReference>
<protein>
    <recommendedName>
        <fullName evidence="1">DUF5619 domain-containing protein</fullName>
    </recommendedName>
</protein>
<accession>A0A106BW24</accession>
<dbReference type="InterPro" id="IPR041145">
    <property type="entry name" value="DUF5619"/>
</dbReference>